<name>A0A183CYM2_9BILA</name>
<proteinExistence type="predicted"/>
<keyword evidence="2" id="KW-0812">Transmembrane</keyword>
<reference evidence="5" key="1">
    <citation type="submission" date="2016-06" db="UniProtKB">
        <authorList>
            <consortium name="WormBaseParasite"/>
        </authorList>
    </citation>
    <scope>IDENTIFICATION</scope>
</reference>
<keyword evidence="2" id="KW-0472">Membrane</keyword>
<sequence>MALQQDSCHANEEGNEGDDGRTVHLIYSEYDSAPSETDVEVIEGPQHYWWTSSKSHGKEVCLVYSDYDEPSSETSVNMDNFFHDQKIQGREVRLIYSEYEEPPSETEVEYDGRPWCSIFGNQNPQQLFFKNTEPEMRRFHVYSWFALCGRFLSLTPFLAIYLPSSST</sequence>
<dbReference type="WBParaSite" id="GPUH_0000156701-mRNA-1">
    <property type="protein sequence ID" value="GPUH_0000156701-mRNA-1"/>
    <property type="gene ID" value="GPUH_0000156701"/>
</dbReference>
<dbReference type="EMBL" id="UYRT01001935">
    <property type="protein sequence ID" value="VDK30384.1"/>
    <property type="molecule type" value="Genomic_DNA"/>
</dbReference>
<dbReference type="AlphaFoldDB" id="A0A183CYM2"/>
<reference evidence="3 4" key="2">
    <citation type="submission" date="2018-11" db="EMBL/GenBank/DDBJ databases">
        <authorList>
            <consortium name="Pathogen Informatics"/>
        </authorList>
    </citation>
    <scope>NUCLEOTIDE SEQUENCE [LARGE SCALE GENOMIC DNA]</scope>
</reference>
<evidence type="ECO:0000256" key="1">
    <source>
        <dbReference type="SAM" id="MobiDB-lite"/>
    </source>
</evidence>
<gene>
    <name evidence="3" type="ORF">GPUH_LOCUS1562</name>
</gene>
<evidence type="ECO:0000313" key="5">
    <source>
        <dbReference type="WBParaSite" id="GPUH_0000156701-mRNA-1"/>
    </source>
</evidence>
<dbReference type="Proteomes" id="UP000271098">
    <property type="component" value="Unassembled WGS sequence"/>
</dbReference>
<dbReference type="OrthoDB" id="5842979at2759"/>
<protein>
    <submittedName>
        <fullName evidence="5">Agenet domain-containing protein</fullName>
    </submittedName>
</protein>
<evidence type="ECO:0000256" key="2">
    <source>
        <dbReference type="SAM" id="Phobius"/>
    </source>
</evidence>
<keyword evidence="2" id="KW-1133">Transmembrane helix</keyword>
<evidence type="ECO:0000313" key="3">
    <source>
        <dbReference type="EMBL" id="VDK30384.1"/>
    </source>
</evidence>
<accession>A0A183CYM2</accession>
<feature type="transmembrane region" description="Helical" evidence="2">
    <location>
        <begin position="141"/>
        <end position="162"/>
    </location>
</feature>
<keyword evidence="4" id="KW-1185">Reference proteome</keyword>
<feature type="region of interest" description="Disordered" evidence="1">
    <location>
        <begin position="1"/>
        <end position="21"/>
    </location>
</feature>
<organism evidence="5">
    <name type="scientific">Gongylonema pulchrum</name>
    <dbReference type="NCBI Taxonomy" id="637853"/>
    <lineage>
        <taxon>Eukaryota</taxon>
        <taxon>Metazoa</taxon>
        <taxon>Ecdysozoa</taxon>
        <taxon>Nematoda</taxon>
        <taxon>Chromadorea</taxon>
        <taxon>Rhabditida</taxon>
        <taxon>Spirurina</taxon>
        <taxon>Spiruromorpha</taxon>
        <taxon>Spiruroidea</taxon>
        <taxon>Gongylonematidae</taxon>
        <taxon>Gongylonema</taxon>
    </lineage>
</organism>
<evidence type="ECO:0000313" key="4">
    <source>
        <dbReference type="Proteomes" id="UP000271098"/>
    </source>
</evidence>